<comment type="caution">
    <text evidence="8">The sequence shown here is derived from an EMBL/GenBank/DDBJ whole genome shotgun (WGS) entry which is preliminary data.</text>
</comment>
<dbReference type="Gene3D" id="1.10.238.10">
    <property type="entry name" value="EF-hand"/>
    <property type="match status" value="2"/>
</dbReference>
<proteinExistence type="predicted"/>
<dbReference type="Proteomes" id="UP001642484">
    <property type="component" value="Unassembled WGS sequence"/>
</dbReference>
<gene>
    <name evidence="8" type="ORF">CCMP2556_LOCUS3914</name>
</gene>
<evidence type="ECO:0000256" key="5">
    <source>
        <dbReference type="SAM" id="MobiDB-lite"/>
    </source>
</evidence>
<evidence type="ECO:0000256" key="1">
    <source>
        <dbReference type="ARBA" id="ARBA00004141"/>
    </source>
</evidence>
<feature type="transmembrane region" description="Helical" evidence="6">
    <location>
        <begin position="739"/>
        <end position="758"/>
    </location>
</feature>
<keyword evidence="9" id="KW-1185">Reference proteome</keyword>
<organism evidence="8 9">
    <name type="scientific">Durusdinium trenchii</name>
    <dbReference type="NCBI Taxonomy" id="1381693"/>
    <lineage>
        <taxon>Eukaryota</taxon>
        <taxon>Sar</taxon>
        <taxon>Alveolata</taxon>
        <taxon>Dinophyceae</taxon>
        <taxon>Suessiales</taxon>
        <taxon>Symbiodiniaceae</taxon>
        <taxon>Durusdinium</taxon>
    </lineage>
</organism>
<feature type="transmembrane region" description="Helical" evidence="6">
    <location>
        <begin position="366"/>
        <end position="387"/>
    </location>
</feature>
<dbReference type="EMBL" id="CAXAMN010001558">
    <property type="protein sequence ID" value="CAK8995130.1"/>
    <property type="molecule type" value="Genomic_DNA"/>
</dbReference>
<evidence type="ECO:0000313" key="8">
    <source>
        <dbReference type="EMBL" id="CAK8995130.1"/>
    </source>
</evidence>
<feature type="region of interest" description="Disordered" evidence="5">
    <location>
        <begin position="1"/>
        <end position="58"/>
    </location>
</feature>
<reference evidence="8 9" key="1">
    <citation type="submission" date="2024-02" db="EMBL/GenBank/DDBJ databases">
        <authorList>
            <person name="Chen Y."/>
            <person name="Shah S."/>
            <person name="Dougan E. K."/>
            <person name="Thang M."/>
            <person name="Chan C."/>
        </authorList>
    </citation>
    <scope>NUCLEOTIDE SEQUENCE [LARGE SCALE GENOMIC DNA]</scope>
</reference>
<evidence type="ECO:0000256" key="2">
    <source>
        <dbReference type="ARBA" id="ARBA00022692"/>
    </source>
</evidence>
<dbReference type="InterPro" id="IPR011992">
    <property type="entry name" value="EF-hand-dom_pair"/>
</dbReference>
<dbReference type="InterPro" id="IPR027359">
    <property type="entry name" value="Volt_channel_dom_sf"/>
</dbReference>
<evidence type="ECO:0000256" key="4">
    <source>
        <dbReference type="ARBA" id="ARBA00023136"/>
    </source>
</evidence>
<feature type="domain" description="Ion transport" evidence="7">
    <location>
        <begin position="142"/>
        <end position="389"/>
    </location>
</feature>
<feature type="compositionally biased region" description="Basic and acidic residues" evidence="5">
    <location>
        <begin position="36"/>
        <end position="47"/>
    </location>
</feature>
<feature type="transmembrane region" description="Helical" evidence="6">
    <location>
        <begin position="181"/>
        <end position="200"/>
    </location>
</feature>
<keyword evidence="2 6" id="KW-0812">Transmembrane</keyword>
<feature type="transmembrane region" description="Helical" evidence="6">
    <location>
        <begin position="765"/>
        <end position="786"/>
    </location>
</feature>
<dbReference type="Gene3D" id="1.10.287.70">
    <property type="match status" value="2"/>
</dbReference>
<feature type="transmembrane region" description="Helical" evidence="6">
    <location>
        <begin position="845"/>
        <end position="868"/>
    </location>
</feature>
<dbReference type="SUPFAM" id="SSF47473">
    <property type="entry name" value="EF-hand"/>
    <property type="match status" value="1"/>
</dbReference>
<keyword evidence="4 6" id="KW-0472">Membrane</keyword>
<feature type="transmembrane region" description="Helical" evidence="6">
    <location>
        <begin position="698"/>
        <end position="719"/>
    </location>
</feature>
<dbReference type="PANTHER" id="PTHR10037">
    <property type="entry name" value="VOLTAGE-GATED CATION CHANNEL CALCIUM AND SODIUM"/>
    <property type="match status" value="1"/>
</dbReference>
<evidence type="ECO:0000313" key="9">
    <source>
        <dbReference type="Proteomes" id="UP001642484"/>
    </source>
</evidence>
<dbReference type="PANTHER" id="PTHR10037:SF62">
    <property type="entry name" value="SODIUM CHANNEL PROTEIN 60E"/>
    <property type="match status" value="1"/>
</dbReference>
<evidence type="ECO:0000256" key="6">
    <source>
        <dbReference type="SAM" id="Phobius"/>
    </source>
</evidence>
<name>A0ABP0HY41_9DINO</name>
<comment type="subcellular location">
    <subcellularLocation>
        <location evidence="1">Membrane</location>
        <topology evidence="1">Multi-pass membrane protein</topology>
    </subcellularLocation>
</comment>
<evidence type="ECO:0000256" key="3">
    <source>
        <dbReference type="ARBA" id="ARBA00022989"/>
    </source>
</evidence>
<keyword evidence="3 6" id="KW-1133">Transmembrane helix</keyword>
<accession>A0ABP0HY41</accession>
<feature type="transmembrane region" description="Helical" evidence="6">
    <location>
        <begin position="286"/>
        <end position="305"/>
    </location>
</feature>
<protein>
    <recommendedName>
        <fullName evidence="7">Ion transport domain-containing protein</fullName>
    </recommendedName>
</protein>
<feature type="compositionally biased region" description="Basic and acidic residues" evidence="5">
    <location>
        <begin position="1"/>
        <end position="12"/>
    </location>
</feature>
<feature type="domain" description="Ion transport" evidence="7">
    <location>
        <begin position="698"/>
        <end position="952"/>
    </location>
</feature>
<dbReference type="Gene3D" id="1.20.120.350">
    <property type="entry name" value="Voltage-gated potassium channels. Chain C"/>
    <property type="match status" value="2"/>
</dbReference>
<dbReference type="Pfam" id="PF00520">
    <property type="entry name" value="Ion_trans"/>
    <property type="match status" value="2"/>
</dbReference>
<dbReference type="InterPro" id="IPR043203">
    <property type="entry name" value="VGCC_Ca_Na"/>
</dbReference>
<dbReference type="InterPro" id="IPR005821">
    <property type="entry name" value="Ion_trans_dom"/>
</dbReference>
<feature type="transmembrane region" description="Helical" evidence="6">
    <location>
        <begin position="142"/>
        <end position="161"/>
    </location>
</feature>
<evidence type="ECO:0000259" key="7">
    <source>
        <dbReference type="Pfam" id="PF00520"/>
    </source>
</evidence>
<feature type="transmembrane region" description="Helical" evidence="6">
    <location>
        <begin position="930"/>
        <end position="954"/>
    </location>
</feature>
<sequence>MATRTSHREWHSRGWRSRLSPRRSSQGGLIPLSPQEGRDAESEEKQDTPALDVEGGAPGSQILAQSMASIKSAPITSRQITRRFSVQSYEAAIQKAGPVDALKRTTTSNAMNLEIQNRQHVASGCSRLQDWRKATAKMVSKPAFDLCFLFLIIANSIYLGVQLEWVAITRDYSREELWTAISASFAGIFTVEIFVRLFAFGPRSYFCGRGCLWSWIDVVVVTSAWIEIAIQMVNRNDSEGSSSNVRIVRLFRIGKLLQSVRSFRILKFLGALRILVFSIMDAARSLFWALVLLIIAFYIFGLLFTDAVLLHLQSLPNCCDGDDCLCKYFGSVSKSMTTLFRSILGGLDWQVPADLLVEVGEGWMQLFHVFIGMAMLALLNVMIAVFCNSTIRAADLNHEVMMENRTSLRAKAAKLFRRMDESGFGCLTITEFEKAFDDENMKIFLESIDINATDAWTLFDSLNLDGNEVLTMEEFTEGCLLLKGPARSVDVYALKQQSRKLRKQMEDLLAQQQILRGFLQVDTVDVDAFNSESESTQRWRVEGDFLHFYVEEADRFVPSPPKNAKGNCPIIRHPHGDLKRHEELLRTLDAWFLTSPKVSPVTSPHINSVTVKAAGLPNENSEDTLNRLKATSIATNEKPLGFSRLNSYEEAVVRTDDLIATLSNSPTFPSLTVELGEGPCAQCWHQFQRLAFQFVSSYWANVFFAFAILSNSVFLGVQIEWRVENLGIVTTNPFVGVHLAYAVLFTCEAALRYCAVGLREYFCGIAWTWNLLDVFVVVSSWFEIIADFTSTNEQMSTSLSNTNLRLVRILRMGRLLRVFRVIRVVRIFKALRKLVASLVDTTKSLIWAMFLLGLIIYIFSILFTDIVLDFLEENLNNTSADADVQDNLQWYFGNIYTSGETLFRSLLCGFSWIHAADALWPVGTFWVQLFHFYMAFCTLAVMNVITGVFCNSAIKAAERDHDMVVQALLQNRQEFKTLVSDLFHRIDDRHLGKITLRDLERSLNDEVVKAFFESLEIGAIDAWTLFIGLDMNGDYMISVEEFMERCCQLRGPARSADLFGLKQQQATRQMKPSVHGV</sequence>
<dbReference type="SUPFAM" id="SSF81324">
    <property type="entry name" value="Voltage-gated potassium channels"/>
    <property type="match status" value="2"/>
</dbReference>